<dbReference type="PROSITE" id="PS51742">
    <property type="entry name" value="PPC"/>
    <property type="match status" value="1"/>
</dbReference>
<dbReference type="GO" id="GO:0003677">
    <property type="term" value="F:DNA binding"/>
    <property type="evidence" value="ECO:0007669"/>
    <property type="project" value="UniProtKB-KW"/>
</dbReference>
<keyword evidence="3" id="KW-1185">Reference proteome</keyword>
<protein>
    <submittedName>
        <fullName evidence="2">Putative DNA-binding protein with PD1-like DNA-binding motif</fullName>
    </submittedName>
</protein>
<dbReference type="InterPro" id="IPR005175">
    <property type="entry name" value="PPC_dom"/>
</dbReference>
<dbReference type="PANTHER" id="PTHR34988">
    <property type="entry name" value="PROTEIN, PUTATIVE-RELATED"/>
    <property type="match status" value="1"/>
</dbReference>
<evidence type="ECO:0000313" key="2">
    <source>
        <dbReference type="EMBL" id="AGK98128.1"/>
    </source>
</evidence>
<dbReference type="HOGENOM" id="CLU_114051_2_1_9"/>
<evidence type="ECO:0000313" key="3">
    <source>
        <dbReference type="Proteomes" id="UP000013523"/>
    </source>
</evidence>
<dbReference type="PATRIC" id="fig|86416.3.peg.3325"/>
<reference evidence="2 3" key="1">
    <citation type="submission" date="2012-01" db="EMBL/GenBank/DDBJ databases">
        <title>Complete sequence of chromosome of Clostridium pasteurianum BC1.</title>
        <authorList>
            <consortium name="US DOE Joint Genome Institute"/>
            <person name="Lucas S."/>
            <person name="Han J."/>
            <person name="Lapidus A."/>
            <person name="Cheng J.-F."/>
            <person name="Goodwin L."/>
            <person name="Pitluck S."/>
            <person name="Peters L."/>
            <person name="Mikhailova N."/>
            <person name="Teshima H."/>
            <person name="Detter J.C."/>
            <person name="Han C."/>
            <person name="Tapia R."/>
            <person name="Land M."/>
            <person name="Hauser L."/>
            <person name="Kyrpides N."/>
            <person name="Ivanova N."/>
            <person name="Pagani I."/>
            <person name="Dunn J."/>
            <person name="Taghavi S."/>
            <person name="Francis A."/>
            <person name="van der Lelie D."/>
            <person name="Woyke T."/>
        </authorList>
    </citation>
    <scope>NUCLEOTIDE SEQUENCE [LARGE SCALE GENOMIC DNA]</scope>
    <source>
        <strain evidence="2 3">BC1</strain>
    </source>
</reference>
<dbReference type="Gene3D" id="3.30.1330.80">
    <property type="entry name" value="Hypothetical protein, similar to alpha- acetolactate decarboxylase, domain 2"/>
    <property type="match status" value="1"/>
</dbReference>
<dbReference type="Proteomes" id="UP000013523">
    <property type="component" value="Chromosome"/>
</dbReference>
<dbReference type="OrthoDB" id="9791702at2"/>
<proteinExistence type="predicted"/>
<evidence type="ECO:0000259" key="1">
    <source>
        <dbReference type="PROSITE" id="PS51742"/>
    </source>
</evidence>
<dbReference type="InterPro" id="IPR025707">
    <property type="entry name" value="DNA_bp_PD1"/>
</dbReference>
<organism evidence="2 3">
    <name type="scientific">Clostridium pasteurianum BC1</name>
    <dbReference type="NCBI Taxonomy" id="86416"/>
    <lineage>
        <taxon>Bacteria</taxon>
        <taxon>Bacillati</taxon>
        <taxon>Bacillota</taxon>
        <taxon>Clostridia</taxon>
        <taxon>Eubacteriales</taxon>
        <taxon>Clostridiaceae</taxon>
        <taxon>Clostridium</taxon>
    </lineage>
</organism>
<dbReference type="eggNOG" id="COG1661">
    <property type="taxonomic scope" value="Bacteria"/>
</dbReference>
<dbReference type="AlphaFoldDB" id="R4K6F4"/>
<dbReference type="RefSeq" id="WP_015616413.1">
    <property type="nucleotide sequence ID" value="NC_021182.1"/>
</dbReference>
<dbReference type="Pfam" id="PF03479">
    <property type="entry name" value="PCC"/>
    <property type="match status" value="1"/>
</dbReference>
<dbReference type="CDD" id="cd11378">
    <property type="entry name" value="DUF296"/>
    <property type="match status" value="1"/>
</dbReference>
<name>R4K6F4_CLOPA</name>
<gene>
    <name evidence="2" type="ORF">Clopa_3332</name>
</gene>
<dbReference type="PANTHER" id="PTHR34988:SF1">
    <property type="entry name" value="DNA-BINDING PROTEIN"/>
    <property type="match status" value="1"/>
</dbReference>
<dbReference type="KEGG" id="cpas:Clopa_3332"/>
<dbReference type="STRING" id="86416.Clopa_3332"/>
<accession>R4K6F4</accession>
<dbReference type="SUPFAM" id="SSF117856">
    <property type="entry name" value="AF0104/ALDC/Ptd012-like"/>
    <property type="match status" value="1"/>
</dbReference>
<dbReference type="PIRSF" id="PIRSF016702">
    <property type="entry name" value="DNA_bp_PD1"/>
    <property type="match status" value="1"/>
</dbReference>
<sequence>MKFKKVDNKWIMRIDKGEEIISTLKKFSKDNNIKCAFISGIGATDKIQLGVFDVKKKAYNLRDFSGDFEITSLMGNITTLDDDDIYIHLHATIADIQCNARAGHVKSAYVSITSEILIEEIETEVGRDKDPDLKINIFKF</sequence>
<feature type="domain" description="PPC" evidence="1">
    <location>
        <begin position="4"/>
        <end position="140"/>
    </location>
</feature>
<dbReference type="EMBL" id="CP003261">
    <property type="protein sequence ID" value="AGK98128.1"/>
    <property type="molecule type" value="Genomic_DNA"/>
</dbReference>
<keyword evidence="2" id="KW-0238">DNA-binding</keyword>